<evidence type="ECO:0000256" key="1">
    <source>
        <dbReference type="SAM" id="Phobius"/>
    </source>
</evidence>
<protein>
    <submittedName>
        <fullName evidence="2">Uncharacterized protein</fullName>
    </submittedName>
</protein>
<dbReference type="EMBL" id="JARKHS020005777">
    <property type="protein sequence ID" value="KAK8783226.1"/>
    <property type="molecule type" value="Genomic_DNA"/>
</dbReference>
<keyword evidence="1" id="KW-1133">Transmembrane helix</keyword>
<dbReference type="AlphaFoldDB" id="A0AAQ4F810"/>
<keyword evidence="1" id="KW-0812">Transmembrane</keyword>
<name>A0AAQ4F810_AMBAM</name>
<comment type="caution">
    <text evidence="2">The sequence shown here is derived from an EMBL/GenBank/DDBJ whole genome shotgun (WGS) entry which is preliminary data.</text>
</comment>
<keyword evidence="1" id="KW-0472">Membrane</keyword>
<organism evidence="2 3">
    <name type="scientific">Amblyomma americanum</name>
    <name type="common">Lone star tick</name>
    <dbReference type="NCBI Taxonomy" id="6943"/>
    <lineage>
        <taxon>Eukaryota</taxon>
        <taxon>Metazoa</taxon>
        <taxon>Ecdysozoa</taxon>
        <taxon>Arthropoda</taxon>
        <taxon>Chelicerata</taxon>
        <taxon>Arachnida</taxon>
        <taxon>Acari</taxon>
        <taxon>Parasitiformes</taxon>
        <taxon>Ixodida</taxon>
        <taxon>Ixodoidea</taxon>
        <taxon>Ixodidae</taxon>
        <taxon>Amblyomminae</taxon>
        <taxon>Amblyomma</taxon>
    </lineage>
</organism>
<evidence type="ECO:0000313" key="3">
    <source>
        <dbReference type="Proteomes" id="UP001321473"/>
    </source>
</evidence>
<feature type="transmembrane region" description="Helical" evidence="1">
    <location>
        <begin position="7"/>
        <end position="25"/>
    </location>
</feature>
<proteinExistence type="predicted"/>
<sequence length="121" mass="14241">MCLPRSCLLYCFYSVFIFFLCRLLPRLRLLEAVSPLKLALQDRNLNFRVLECAGFTALHPFGRISCTTAWHLHHRQHTPRPRIRSSPKPWSLQTPRMLELCGGDLKNTKGFIRWSRLRDKC</sequence>
<dbReference type="Proteomes" id="UP001321473">
    <property type="component" value="Unassembled WGS sequence"/>
</dbReference>
<reference evidence="2 3" key="1">
    <citation type="journal article" date="2023" name="Arcadia Sci">
        <title>De novo assembly of a long-read Amblyomma americanum tick genome.</title>
        <authorList>
            <person name="Chou S."/>
            <person name="Poskanzer K.E."/>
            <person name="Rollins M."/>
            <person name="Thuy-Boun P.S."/>
        </authorList>
    </citation>
    <scope>NUCLEOTIDE SEQUENCE [LARGE SCALE GENOMIC DNA]</scope>
    <source>
        <strain evidence="2">F_SG_1</strain>
        <tissue evidence="2">Salivary glands</tissue>
    </source>
</reference>
<evidence type="ECO:0000313" key="2">
    <source>
        <dbReference type="EMBL" id="KAK8783226.1"/>
    </source>
</evidence>
<accession>A0AAQ4F810</accession>
<keyword evidence="3" id="KW-1185">Reference proteome</keyword>
<gene>
    <name evidence="2" type="ORF">V5799_015433</name>
</gene>